<dbReference type="InterPro" id="IPR000847">
    <property type="entry name" value="LysR_HTH_N"/>
</dbReference>
<evidence type="ECO:0000256" key="3">
    <source>
        <dbReference type="ARBA" id="ARBA00023125"/>
    </source>
</evidence>
<dbReference type="OrthoDB" id="3252676at2"/>
<dbReference type="InterPro" id="IPR036390">
    <property type="entry name" value="WH_DNA-bd_sf"/>
</dbReference>
<keyword evidence="8" id="KW-1185">Reference proteome</keyword>
<dbReference type="InterPro" id="IPR036388">
    <property type="entry name" value="WH-like_DNA-bd_sf"/>
</dbReference>
<gene>
    <name evidence="7" type="ORF">SAMN05216554_3432</name>
</gene>
<protein>
    <submittedName>
        <fullName evidence="7">Transcriptional regulator, LysR family</fullName>
    </submittedName>
</protein>
<reference evidence="7 8" key="1">
    <citation type="submission" date="2016-10" db="EMBL/GenBank/DDBJ databases">
        <authorList>
            <person name="de Groot N.N."/>
        </authorList>
    </citation>
    <scope>NUCLEOTIDE SEQUENCE [LARGE SCALE GENOMIC DNA]</scope>
    <source>
        <strain evidence="7 8">CGMCC 4.3491</strain>
    </source>
</reference>
<dbReference type="Gene3D" id="3.40.190.290">
    <property type="match status" value="1"/>
</dbReference>
<keyword evidence="5" id="KW-0804">Transcription</keyword>
<dbReference type="InterPro" id="IPR017685">
    <property type="entry name" value="ArgP"/>
</dbReference>
<dbReference type="Gene3D" id="1.10.10.10">
    <property type="entry name" value="Winged helix-like DNA-binding domain superfamily/Winged helix DNA-binding domain"/>
    <property type="match status" value="1"/>
</dbReference>
<dbReference type="STRING" id="381665.SAMN05216554_3432"/>
<dbReference type="NCBIfam" id="NF009888">
    <property type="entry name" value="PRK13348.1"/>
    <property type="match status" value="1"/>
</dbReference>
<keyword evidence="3" id="KW-0238">DNA-binding</keyword>
<evidence type="ECO:0000256" key="1">
    <source>
        <dbReference type="ARBA" id="ARBA00009437"/>
    </source>
</evidence>
<dbReference type="PANTHER" id="PTHR30579">
    <property type="entry name" value="TRANSCRIPTIONAL REGULATOR"/>
    <property type="match status" value="1"/>
</dbReference>
<comment type="similarity">
    <text evidence="1">Belongs to the LysR transcriptional regulatory family.</text>
</comment>
<dbReference type="GO" id="GO:0003677">
    <property type="term" value="F:DNA binding"/>
    <property type="evidence" value="ECO:0007669"/>
    <property type="project" value="UniProtKB-KW"/>
</dbReference>
<dbReference type="InterPro" id="IPR005119">
    <property type="entry name" value="LysR_subst-bd"/>
</dbReference>
<dbReference type="SUPFAM" id="SSF46785">
    <property type="entry name" value="Winged helix' DNA-binding domain"/>
    <property type="match status" value="1"/>
</dbReference>
<name>A0A1H3SAI7_9MICO</name>
<organism evidence="7 8">
    <name type="scientific">Herbiconiux ginsengi</name>
    <dbReference type="NCBI Taxonomy" id="381665"/>
    <lineage>
        <taxon>Bacteria</taxon>
        <taxon>Bacillati</taxon>
        <taxon>Actinomycetota</taxon>
        <taxon>Actinomycetes</taxon>
        <taxon>Micrococcales</taxon>
        <taxon>Microbacteriaceae</taxon>
        <taxon>Herbiconiux</taxon>
    </lineage>
</organism>
<dbReference type="SUPFAM" id="SSF53850">
    <property type="entry name" value="Periplasmic binding protein-like II"/>
    <property type="match status" value="1"/>
</dbReference>
<dbReference type="Pfam" id="PF00126">
    <property type="entry name" value="HTH_1"/>
    <property type="match status" value="1"/>
</dbReference>
<dbReference type="NCBIfam" id="TIGR03298">
    <property type="entry name" value="argP"/>
    <property type="match status" value="1"/>
</dbReference>
<feature type="domain" description="HTH lysR-type" evidence="6">
    <location>
        <begin position="3"/>
        <end position="59"/>
    </location>
</feature>
<evidence type="ECO:0000259" key="6">
    <source>
        <dbReference type="PROSITE" id="PS50931"/>
    </source>
</evidence>
<dbReference type="AlphaFoldDB" id="A0A1H3SAI7"/>
<evidence type="ECO:0000313" key="7">
    <source>
        <dbReference type="EMBL" id="SDZ34690.1"/>
    </source>
</evidence>
<sequence>MQLDLAQLAALSSAVTEGTFEAAARALNVTPSAVSQRIKALESTVGRVLLQRSKPVRATESGEAILLLARQIETLAGDAMRGLGDPDDPLADGAVGGRADLGVRTAPMRMPIAVNADSLATWILPALAGLASTMAFDLHREDQAHTTTLLREGTVMAAITAVAEPVQGCSSTLLGTMRYRPMASPAFAATWFPDGVTAEALARAPVVVFDRRDDLQDAYLRSRGSGGPAALDPPRHFVPASGDFVAAVRLGFGWGMVPDLQSDTPTGPEFVDLDPRGAIDVPLYWQQWQLHTRSLERLAAVIADAARRTLR</sequence>
<dbReference type="PANTHER" id="PTHR30579:SF2">
    <property type="entry name" value="HTH-TYPE TRANSCRIPTIONAL REGULATOR ARGP"/>
    <property type="match status" value="1"/>
</dbReference>
<dbReference type="GO" id="GO:0003700">
    <property type="term" value="F:DNA-binding transcription factor activity"/>
    <property type="evidence" value="ECO:0007669"/>
    <property type="project" value="InterPro"/>
</dbReference>
<dbReference type="RefSeq" id="WP_092555929.1">
    <property type="nucleotide sequence ID" value="NZ_FNPZ01000003.1"/>
</dbReference>
<proteinExistence type="inferred from homology"/>
<dbReference type="NCBIfam" id="NF002964">
    <property type="entry name" value="PRK03635.1"/>
    <property type="match status" value="1"/>
</dbReference>
<dbReference type="EMBL" id="FNPZ01000003">
    <property type="protein sequence ID" value="SDZ34690.1"/>
    <property type="molecule type" value="Genomic_DNA"/>
</dbReference>
<evidence type="ECO:0000256" key="4">
    <source>
        <dbReference type="ARBA" id="ARBA00023159"/>
    </source>
</evidence>
<keyword evidence="4" id="KW-0010">Activator</keyword>
<dbReference type="InterPro" id="IPR050176">
    <property type="entry name" value="LTTR"/>
</dbReference>
<evidence type="ECO:0000313" key="8">
    <source>
        <dbReference type="Proteomes" id="UP000198891"/>
    </source>
</evidence>
<accession>A0A1H3SAI7</accession>
<evidence type="ECO:0000256" key="2">
    <source>
        <dbReference type="ARBA" id="ARBA00023015"/>
    </source>
</evidence>
<keyword evidence="2" id="KW-0805">Transcription regulation</keyword>
<dbReference type="Proteomes" id="UP000198891">
    <property type="component" value="Unassembled WGS sequence"/>
</dbReference>
<dbReference type="Pfam" id="PF03466">
    <property type="entry name" value="LysR_substrate"/>
    <property type="match status" value="1"/>
</dbReference>
<evidence type="ECO:0000256" key="5">
    <source>
        <dbReference type="ARBA" id="ARBA00023163"/>
    </source>
</evidence>
<dbReference type="PROSITE" id="PS50931">
    <property type="entry name" value="HTH_LYSR"/>
    <property type="match status" value="1"/>
</dbReference>